<reference evidence="1" key="1">
    <citation type="journal article" date="2021" name="Proc. Natl. Acad. Sci. U.S.A.">
        <title>A Catalog of Tens of Thousands of Viruses from Human Metagenomes Reveals Hidden Associations with Chronic Diseases.</title>
        <authorList>
            <person name="Tisza M.J."/>
            <person name="Buck C.B."/>
        </authorList>
    </citation>
    <scope>NUCLEOTIDE SEQUENCE</scope>
    <source>
        <strain evidence="1">CtvNP11</strain>
    </source>
</reference>
<protein>
    <submittedName>
        <fullName evidence="1">Uncharacterized protein</fullName>
    </submittedName>
</protein>
<organism evidence="1">
    <name type="scientific">Siphoviridae sp. ctvNP11</name>
    <dbReference type="NCBI Taxonomy" id="2825721"/>
    <lineage>
        <taxon>Viruses</taxon>
        <taxon>Duplodnaviria</taxon>
        <taxon>Heunggongvirae</taxon>
        <taxon>Uroviricota</taxon>
        <taxon>Caudoviricetes</taxon>
    </lineage>
</organism>
<name>A0A8S5PDF3_9CAUD</name>
<proteinExistence type="predicted"/>
<evidence type="ECO:0000313" key="1">
    <source>
        <dbReference type="EMBL" id="DAE05110.1"/>
    </source>
</evidence>
<dbReference type="EMBL" id="BK015403">
    <property type="protein sequence ID" value="DAE05110.1"/>
    <property type="molecule type" value="Genomic_DNA"/>
</dbReference>
<sequence>MSQFKGQAPRTKNNIVSPILEKAKDTITEFYQLADTVCCGRTAGLWVYLPSLESGFLRFAGSHSSECEPCSASVIGILLPPRVRGKRTKR</sequence>
<accession>A0A8S5PDF3</accession>